<keyword evidence="1" id="KW-0812">Transmembrane</keyword>
<name>A0A4S1ZK38_9BACT</name>
<keyword evidence="1" id="KW-0472">Membrane</keyword>
<dbReference type="EMBL" id="SRYD01000001">
    <property type="protein sequence ID" value="TGY76710.1"/>
    <property type="molecule type" value="Genomic_DNA"/>
</dbReference>
<organism evidence="2 3">
    <name type="scientific">Muribaculum intestinale</name>
    <dbReference type="NCBI Taxonomy" id="1796646"/>
    <lineage>
        <taxon>Bacteria</taxon>
        <taxon>Pseudomonadati</taxon>
        <taxon>Bacteroidota</taxon>
        <taxon>Bacteroidia</taxon>
        <taxon>Bacteroidales</taxon>
        <taxon>Muribaculaceae</taxon>
        <taxon>Muribaculum</taxon>
    </lineage>
</organism>
<keyword evidence="1" id="KW-1133">Transmembrane helix</keyword>
<evidence type="ECO:0000313" key="2">
    <source>
        <dbReference type="EMBL" id="TGY76710.1"/>
    </source>
</evidence>
<gene>
    <name evidence="2" type="ORF">E5333_00185</name>
</gene>
<evidence type="ECO:0000256" key="1">
    <source>
        <dbReference type="SAM" id="Phobius"/>
    </source>
</evidence>
<comment type="caution">
    <text evidence="2">The sequence shown here is derived from an EMBL/GenBank/DDBJ whole genome shotgun (WGS) entry which is preliminary data.</text>
</comment>
<sequence length="78" mass="8229">MKRPSKSAQKHILGLVLIIVAVTLLIYDFFSPPVGELSNFTLVVFAKIIAIAGSLLNINIKKTSDIPASSAASDGDST</sequence>
<reference evidence="2 3" key="1">
    <citation type="submission" date="2019-04" db="EMBL/GenBank/DDBJ databases">
        <title>Microbes associate with the intestines of laboratory mice.</title>
        <authorList>
            <person name="Navarre W."/>
            <person name="Wong E."/>
            <person name="Huang K."/>
            <person name="Tropini C."/>
            <person name="Ng K."/>
            <person name="Yu B."/>
        </authorList>
    </citation>
    <scope>NUCLEOTIDE SEQUENCE [LARGE SCALE GENOMIC DNA]</scope>
    <source>
        <strain evidence="2 3">NM06_A21</strain>
    </source>
</reference>
<feature type="transmembrane region" description="Helical" evidence="1">
    <location>
        <begin position="42"/>
        <end position="60"/>
    </location>
</feature>
<accession>A0A4S1ZK38</accession>
<proteinExistence type="predicted"/>
<dbReference type="Proteomes" id="UP000306630">
    <property type="component" value="Unassembled WGS sequence"/>
</dbReference>
<protein>
    <submittedName>
        <fullName evidence="2">Uncharacterized protein</fullName>
    </submittedName>
</protein>
<feature type="transmembrane region" description="Helical" evidence="1">
    <location>
        <begin position="12"/>
        <end position="30"/>
    </location>
</feature>
<dbReference type="AlphaFoldDB" id="A0A4S1ZK38"/>
<dbReference type="RefSeq" id="WP_135957246.1">
    <property type="nucleotide sequence ID" value="NZ_CAOOOG010000027.1"/>
</dbReference>
<evidence type="ECO:0000313" key="3">
    <source>
        <dbReference type="Proteomes" id="UP000306630"/>
    </source>
</evidence>